<dbReference type="InterPro" id="IPR014044">
    <property type="entry name" value="CAP_dom"/>
</dbReference>
<accession>A0A5P8K6T3</accession>
<dbReference type="FunFam" id="3.40.33.10:FF:000004">
    <property type="entry name" value="CAP, cysteine-rich secretory protein, antigen 5"/>
    <property type="match status" value="1"/>
</dbReference>
<keyword evidence="3" id="KW-1185">Reference proteome</keyword>
<dbReference type="CDD" id="cd05381">
    <property type="entry name" value="CAP_PR-1"/>
    <property type="match status" value="1"/>
</dbReference>
<evidence type="ECO:0000313" key="2">
    <source>
        <dbReference type="EMBL" id="QFQ98821.1"/>
    </source>
</evidence>
<dbReference type="AlphaFoldDB" id="A0A5P8K6T3"/>
<evidence type="ECO:0000313" key="3">
    <source>
        <dbReference type="Proteomes" id="UP000327294"/>
    </source>
</evidence>
<evidence type="ECO:0000259" key="1">
    <source>
        <dbReference type="SMART" id="SM00198"/>
    </source>
</evidence>
<name>A0A5P8K6T3_9ACTN</name>
<dbReference type="InterPro" id="IPR035940">
    <property type="entry name" value="CAP_sf"/>
</dbReference>
<dbReference type="SUPFAM" id="SSF55797">
    <property type="entry name" value="PR-1-like"/>
    <property type="match status" value="1"/>
</dbReference>
<organism evidence="2 3">
    <name type="scientific">Streptomyces phaeolivaceus</name>
    <dbReference type="NCBI Taxonomy" id="2653200"/>
    <lineage>
        <taxon>Bacteria</taxon>
        <taxon>Bacillati</taxon>
        <taxon>Actinomycetota</taxon>
        <taxon>Actinomycetes</taxon>
        <taxon>Kitasatosporales</taxon>
        <taxon>Streptomycetaceae</taxon>
        <taxon>Streptomyces</taxon>
    </lineage>
</organism>
<proteinExistence type="predicted"/>
<dbReference type="PANTHER" id="PTHR10334">
    <property type="entry name" value="CYSTEINE-RICH SECRETORY PROTEIN-RELATED"/>
    <property type="match status" value="1"/>
</dbReference>
<reference evidence="2 3" key="1">
    <citation type="submission" date="2019-10" db="EMBL/GenBank/DDBJ databases">
        <title>Streptomyces sp. strain GY16 isolated from leaves of Broussonetia papyrifera.</title>
        <authorList>
            <person name="Mo P."/>
        </authorList>
    </citation>
    <scope>NUCLEOTIDE SEQUENCE [LARGE SCALE GENOMIC DNA]</scope>
    <source>
        <strain evidence="2 3">GY16</strain>
    </source>
</reference>
<dbReference type="PRINTS" id="PR00838">
    <property type="entry name" value="V5ALLERGEN"/>
</dbReference>
<gene>
    <name evidence="2" type="ORF">F9278_24630</name>
</gene>
<dbReference type="InterPro" id="IPR001283">
    <property type="entry name" value="CRISP-related"/>
</dbReference>
<dbReference type="Proteomes" id="UP000327294">
    <property type="component" value="Chromosome"/>
</dbReference>
<sequence length="230" mass="24840">MGWQVLPPPPAHPLPGLQVAAPVRKLEQKEERVVRRDRARTMAAATAAATLALAPGAAQAVGPRPTVVEAVTATAAGVTGAVPTAPVMRPVRKPEISGFLTVVNKARADVGVPPLVWDESVAEHARSWARVRVADCELVHSNSRYGENLAKGSNPRYSLADAARLWLDEKPDYDRPANACVNGRECLHYTQLVWRSSTRVGAAKARCGDGWTYVVANFDPPGNWLGRRPY</sequence>
<dbReference type="SMART" id="SM00198">
    <property type="entry name" value="SCP"/>
    <property type="match status" value="1"/>
</dbReference>
<dbReference type="KEGG" id="sphv:F9278_24630"/>
<dbReference type="PRINTS" id="PR00837">
    <property type="entry name" value="V5TPXLIKE"/>
</dbReference>
<feature type="domain" description="SCP" evidence="1">
    <location>
        <begin position="94"/>
        <end position="226"/>
    </location>
</feature>
<dbReference type="InterPro" id="IPR002413">
    <property type="entry name" value="V5_allergen-like"/>
</dbReference>
<protein>
    <submittedName>
        <fullName evidence="2">SCP-like protein</fullName>
    </submittedName>
</protein>
<dbReference type="Pfam" id="PF00188">
    <property type="entry name" value="CAP"/>
    <property type="match status" value="1"/>
</dbReference>
<dbReference type="EMBL" id="CP045096">
    <property type="protein sequence ID" value="QFQ98821.1"/>
    <property type="molecule type" value="Genomic_DNA"/>
</dbReference>
<dbReference type="Gene3D" id="3.40.33.10">
    <property type="entry name" value="CAP"/>
    <property type="match status" value="1"/>
</dbReference>